<keyword evidence="2 4" id="KW-0808">Transferase</keyword>
<dbReference type="EC" id="2.1.2.2" evidence="4"/>
<comment type="catalytic activity">
    <reaction evidence="4">
        <text>N(1)-(5-phospho-beta-D-ribosyl)glycinamide + (6R)-10-formyltetrahydrofolate = N(2)-formyl-N(1)-(5-phospho-beta-D-ribosyl)glycinamide + (6S)-5,6,7,8-tetrahydrofolate + H(+)</text>
        <dbReference type="Rhea" id="RHEA:15053"/>
        <dbReference type="ChEBI" id="CHEBI:15378"/>
        <dbReference type="ChEBI" id="CHEBI:57453"/>
        <dbReference type="ChEBI" id="CHEBI:143788"/>
        <dbReference type="ChEBI" id="CHEBI:147286"/>
        <dbReference type="ChEBI" id="CHEBI:195366"/>
        <dbReference type="EC" id="2.1.2.2"/>
    </reaction>
</comment>
<dbReference type="HOGENOM" id="CLU_038395_1_0_9"/>
<evidence type="ECO:0000313" key="6">
    <source>
        <dbReference type="EMBL" id="EOT43189.1"/>
    </source>
</evidence>
<dbReference type="EMBL" id="AHYR01000003">
    <property type="protein sequence ID" value="EOT43189.1"/>
    <property type="molecule type" value="Genomic_DNA"/>
</dbReference>
<dbReference type="Proteomes" id="UP000014127">
    <property type="component" value="Unassembled WGS sequence"/>
</dbReference>
<comment type="caution">
    <text evidence="6">The sequence shown here is derived from an EMBL/GenBank/DDBJ whole genome shotgun (WGS) entry which is preliminary data.</text>
</comment>
<dbReference type="UniPathway" id="UPA00074">
    <property type="reaction ID" value="UER00126"/>
</dbReference>
<evidence type="ECO:0000313" key="7">
    <source>
        <dbReference type="Proteomes" id="UP000014127"/>
    </source>
</evidence>
<protein>
    <recommendedName>
        <fullName evidence="4">Phosphoribosylglycinamide formyltransferase</fullName>
        <ecNumber evidence="4">2.1.2.2</ecNumber>
    </recommendedName>
    <alternativeName>
        <fullName evidence="4">5'-phosphoribosylglycinamide transformylase</fullName>
    </alternativeName>
    <alternativeName>
        <fullName evidence="4">GAR transformylase</fullName>
        <shortName evidence="4">GART</shortName>
    </alternativeName>
</protein>
<dbReference type="RefSeq" id="WP_016171748.1">
    <property type="nucleotide sequence ID" value="NZ_ASWK01000001.1"/>
</dbReference>
<evidence type="ECO:0000256" key="4">
    <source>
        <dbReference type="HAMAP-Rule" id="MF_01930"/>
    </source>
</evidence>
<dbReference type="InterPro" id="IPR002376">
    <property type="entry name" value="Formyl_transf_N"/>
</dbReference>
<feature type="active site" description="Proton donor" evidence="4">
    <location>
        <position position="108"/>
    </location>
</feature>
<comment type="pathway">
    <text evidence="1 4">Purine metabolism; IMP biosynthesis via de novo pathway; N(2)-formyl-N(1)-(5-phospho-D-ribosyl)glycinamide from N(1)-(5-phospho-D-ribosyl)glycinamide (10-formyl THF route): step 1/1.</text>
</comment>
<dbReference type="GO" id="GO:0004644">
    <property type="term" value="F:phosphoribosylglycinamide formyltransferase activity"/>
    <property type="evidence" value="ECO:0007669"/>
    <property type="project" value="UniProtKB-UniRule"/>
</dbReference>
<evidence type="ECO:0000256" key="3">
    <source>
        <dbReference type="ARBA" id="ARBA00022755"/>
    </source>
</evidence>
<dbReference type="InterPro" id="IPR004607">
    <property type="entry name" value="GART"/>
</dbReference>
<dbReference type="Pfam" id="PF00551">
    <property type="entry name" value="Formyl_trans_N"/>
    <property type="match status" value="1"/>
</dbReference>
<feature type="binding site" evidence="4">
    <location>
        <position position="106"/>
    </location>
    <ligand>
        <name>(6R)-10-formyltetrahydrofolate</name>
        <dbReference type="ChEBI" id="CHEBI:195366"/>
    </ligand>
</feature>
<keyword evidence="7" id="KW-1185">Reference proteome</keyword>
<evidence type="ECO:0000256" key="2">
    <source>
        <dbReference type="ARBA" id="ARBA00022679"/>
    </source>
</evidence>
<dbReference type="HAMAP" id="MF_01930">
    <property type="entry name" value="PurN"/>
    <property type="match status" value="1"/>
</dbReference>
<dbReference type="PANTHER" id="PTHR43369:SF2">
    <property type="entry name" value="PHOSPHORIBOSYLGLYCINAMIDE FORMYLTRANSFERASE"/>
    <property type="match status" value="1"/>
</dbReference>
<feature type="binding site" evidence="4">
    <location>
        <position position="64"/>
    </location>
    <ligand>
        <name>(6R)-10-formyltetrahydrofolate</name>
        <dbReference type="ChEBI" id="CHEBI:195366"/>
    </ligand>
</feature>
<dbReference type="eggNOG" id="COG0299">
    <property type="taxonomic scope" value="Bacteria"/>
</dbReference>
<feature type="binding site" evidence="4">
    <location>
        <begin position="89"/>
        <end position="92"/>
    </location>
    <ligand>
        <name>(6R)-10-formyltetrahydrofolate</name>
        <dbReference type="ChEBI" id="CHEBI:195366"/>
    </ligand>
</feature>
<dbReference type="GO" id="GO:0005829">
    <property type="term" value="C:cytosol"/>
    <property type="evidence" value="ECO:0007669"/>
    <property type="project" value="TreeGrafter"/>
</dbReference>
<evidence type="ECO:0000259" key="5">
    <source>
        <dbReference type="Pfam" id="PF00551"/>
    </source>
</evidence>
<feature type="site" description="Raises pKa of active site His" evidence="4">
    <location>
        <position position="144"/>
    </location>
</feature>
<accession>S1NI42</accession>
<evidence type="ECO:0000256" key="1">
    <source>
        <dbReference type="ARBA" id="ARBA00005054"/>
    </source>
</evidence>
<dbReference type="AlphaFoldDB" id="S1NI42"/>
<dbReference type="Gene3D" id="3.40.50.170">
    <property type="entry name" value="Formyl transferase, N-terminal domain"/>
    <property type="match status" value="1"/>
</dbReference>
<dbReference type="CDD" id="cd08645">
    <property type="entry name" value="FMT_core_GART"/>
    <property type="match status" value="1"/>
</dbReference>
<keyword evidence="3 4" id="KW-0658">Purine biosynthesis</keyword>
<dbReference type="InterPro" id="IPR036477">
    <property type="entry name" value="Formyl_transf_N_sf"/>
</dbReference>
<dbReference type="STRING" id="44009.RV01_GL000326"/>
<dbReference type="SUPFAM" id="SSF53328">
    <property type="entry name" value="Formyltransferase"/>
    <property type="match status" value="1"/>
</dbReference>
<dbReference type="NCBIfam" id="TIGR00639">
    <property type="entry name" value="PurN"/>
    <property type="match status" value="1"/>
</dbReference>
<name>S1NI42_9ENTE</name>
<feature type="domain" description="Formyl transferase N-terminal" evidence="5">
    <location>
        <begin position="1"/>
        <end position="181"/>
    </location>
</feature>
<dbReference type="GO" id="GO:0006189">
    <property type="term" value="P:'de novo' IMP biosynthetic process"/>
    <property type="evidence" value="ECO:0007669"/>
    <property type="project" value="UniProtKB-UniRule"/>
</dbReference>
<gene>
    <name evidence="4" type="primary">purN</name>
    <name evidence="6" type="ORF">OMK_00543</name>
</gene>
<comment type="similarity">
    <text evidence="4">Belongs to the GART family.</text>
</comment>
<dbReference type="OrthoDB" id="9806170at2"/>
<comment type="function">
    <text evidence="4">Catalyzes the transfer of a formyl group from 10-formyltetrahydrofolate to 5-phospho-ribosyl-glycinamide (GAR), producing 5-phospho-ribosyl-N-formylglycinamide (FGAR) and tetrahydrofolate.</text>
</comment>
<dbReference type="PATRIC" id="fig|1139219.3.peg.512"/>
<proteinExistence type="inferred from homology"/>
<dbReference type="FunFam" id="3.40.50.170:FF:000007">
    <property type="entry name" value="Phosphoribosylglycinamide formyltransferase"/>
    <property type="match status" value="1"/>
</dbReference>
<organism evidence="6 7">
    <name type="scientific">Enterococcus dispar ATCC 51266</name>
    <dbReference type="NCBI Taxonomy" id="1139219"/>
    <lineage>
        <taxon>Bacteria</taxon>
        <taxon>Bacillati</taxon>
        <taxon>Bacillota</taxon>
        <taxon>Bacilli</taxon>
        <taxon>Lactobacillales</taxon>
        <taxon>Enterococcaceae</taxon>
        <taxon>Enterococcus</taxon>
    </lineage>
</organism>
<dbReference type="PANTHER" id="PTHR43369">
    <property type="entry name" value="PHOSPHORIBOSYLGLYCINAMIDE FORMYLTRANSFERASE"/>
    <property type="match status" value="1"/>
</dbReference>
<sequence>MRIAVLASGNGSNFEAIADFFQREHVPAEIAFVFSDKKNAFVLKRAEKFAIPTFHFSPKDFANKAAYEAALLTLFQQEKIDLIVLAGYMRIIGGTLLSAFPKKIINIHPSLLPAFPGLHGIKDAYDYGVKVTGVTIHYIDAGVDTGPIIAQVPVCIAPEDSLESLEMKIHQAEHRLYPKVLKEIALSQEIDLGNHWH</sequence>
<reference evidence="6 7" key="1">
    <citation type="submission" date="2013-03" db="EMBL/GenBank/DDBJ databases">
        <title>The Genome Sequence of Enterococcus dispar ATCC_51266 (Illumina only assembly).</title>
        <authorList>
            <consortium name="The Broad Institute Genomics Platform"/>
            <consortium name="The Broad Institute Genome Sequencing Center for Infectious Disease"/>
            <person name="Earl A."/>
            <person name="Russ C."/>
            <person name="Gilmore M."/>
            <person name="Surin D."/>
            <person name="Walker B."/>
            <person name="Young S."/>
            <person name="Zeng Q."/>
            <person name="Gargeya S."/>
            <person name="Fitzgerald M."/>
            <person name="Haas B."/>
            <person name="Abouelleil A."/>
            <person name="Allen A.W."/>
            <person name="Alvarado L."/>
            <person name="Arachchi H.M."/>
            <person name="Berlin A.M."/>
            <person name="Chapman S.B."/>
            <person name="Gainer-Dewar J."/>
            <person name="Goldberg J."/>
            <person name="Griggs A."/>
            <person name="Gujja S."/>
            <person name="Hansen M."/>
            <person name="Howarth C."/>
            <person name="Imamovic A."/>
            <person name="Ireland A."/>
            <person name="Larimer J."/>
            <person name="McCowan C."/>
            <person name="Murphy C."/>
            <person name="Pearson M."/>
            <person name="Poon T.W."/>
            <person name="Priest M."/>
            <person name="Roberts A."/>
            <person name="Saif S."/>
            <person name="Shea T."/>
            <person name="Sisk P."/>
            <person name="Sykes S."/>
            <person name="Wortman J."/>
            <person name="Nusbaum C."/>
            <person name="Birren B."/>
        </authorList>
    </citation>
    <scope>NUCLEOTIDE SEQUENCE [LARGE SCALE GENOMIC DNA]</scope>
    <source>
        <strain evidence="6 7">ATCC 51266</strain>
    </source>
</reference>
<feature type="binding site" evidence="4">
    <location>
        <begin position="11"/>
        <end position="13"/>
    </location>
    <ligand>
        <name>N(1)-(5-phospho-beta-D-ribosyl)glycinamide</name>
        <dbReference type="ChEBI" id="CHEBI:143788"/>
    </ligand>
</feature>